<protein>
    <submittedName>
        <fullName evidence="1">Uncharacterized protein</fullName>
    </submittedName>
</protein>
<proteinExistence type="predicted"/>
<dbReference type="AlphaFoldDB" id="A0ABD1Z235"/>
<sequence>MVANTNLLNTSSWVKFDGTAYSLWSAQRTNKLLVDDYWDIVTDQNPRLAPPTQAQLAVAAAAVAAAMAAADVVIRAQQVMVDNVNTSIEN</sequence>
<keyword evidence="2" id="KW-1185">Reference proteome</keyword>
<name>A0ABD1Z235_9MARC</name>
<gene>
    <name evidence="1" type="ORF">R1flu_009428</name>
</gene>
<organism evidence="1 2">
    <name type="scientific">Riccia fluitans</name>
    <dbReference type="NCBI Taxonomy" id="41844"/>
    <lineage>
        <taxon>Eukaryota</taxon>
        <taxon>Viridiplantae</taxon>
        <taxon>Streptophyta</taxon>
        <taxon>Embryophyta</taxon>
        <taxon>Marchantiophyta</taxon>
        <taxon>Marchantiopsida</taxon>
        <taxon>Marchantiidae</taxon>
        <taxon>Marchantiales</taxon>
        <taxon>Ricciaceae</taxon>
        <taxon>Riccia</taxon>
    </lineage>
</organism>
<accession>A0ABD1Z235</accession>
<comment type="caution">
    <text evidence="1">The sequence shown here is derived from an EMBL/GenBank/DDBJ whole genome shotgun (WGS) entry which is preliminary data.</text>
</comment>
<evidence type="ECO:0000313" key="1">
    <source>
        <dbReference type="EMBL" id="KAL2641841.1"/>
    </source>
</evidence>
<evidence type="ECO:0000313" key="2">
    <source>
        <dbReference type="Proteomes" id="UP001605036"/>
    </source>
</evidence>
<dbReference type="Proteomes" id="UP001605036">
    <property type="component" value="Unassembled WGS sequence"/>
</dbReference>
<reference evidence="1 2" key="1">
    <citation type="submission" date="2024-09" db="EMBL/GenBank/DDBJ databases">
        <title>Chromosome-scale assembly of Riccia fluitans.</title>
        <authorList>
            <person name="Paukszto L."/>
            <person name="Sawicki J."/>
            <person name="Karawczyk K."/>
            <person name="Piernik-Szablinska J."/>
            <person name="Szczecinska M."/>
            <person name="Mazdziarz M."/>
        </authorList>
    </citation>
    <scope>NUCLEOTIDE SEQUENCE [LARGE SCALE GENOMIC DNA]</scope>
    <source>
        <strain evidence="1">Rf_01</strain>
        <tissue evidence="1">Aerial parts of the thallus</tissue>
    </source>
</reference>
<dbReference type="EMBL" id="JBHFFA010000002">
    <property type="protein sequence ID" value="KAL2641841.1"/>
    <property type="molecule type" value="Genomic_DNA"/>
</dbReference>